<accession>A0ABW4XNT0</accession>
<keyword evidence="7" id="KW-1185">Reference proteome</keyword>
<feature type="domain" description="TNase-like" evidence="5">
    <location>
        <begin position="29"/>
        <end position="160"/>
    </location>
</feature>
<dbReference type="PROSITE" id="PS50830">
    <property type="entry name" value="TNASE_3"/>
    <property type="match status" value="1"/>
</dbReference>
<dbReference type="Gene3D" id="2.40.50.90">
    <property type="match status" value="1"/>
</dbReference>
<dbReference type="InterPro" id="IPR016071">
    <property type="entry name" value="Staphylococal_nuclease_OB-fold"/>
</dbReference>
<dbReference type="PANTHER" id="PTHR12302:SF3">
    <property type="entry name" value="SERINE_THREONINE-PROTEIN KINASE 31"/>
    <property type="match status" value="1"/>
</dbReference>
<dbReference type="SMART" id="SM00318">
    <property type="entry name" value="SNc"/>
    <property type="match status" value="1"/>
</dbReference>
<protein>
    <submittedName>
        <fullName evidence="6">Thermonuclease family protein</fullName>
    </submittedName>
</protein>
<keyword evidence="1" id="KW-0540">Nuclease</keyword>
<feature type="chain" id="PRO_5045064684" evidence="4">
    <location>
        <begin position="22"/>
        <end position="264"/>
    </location>
</feature>
<evidence type="ECO:0000256" key="3">
    <source>
        <dbReference type="ARBA" id="ARBA00022801"/>
    </source>
</evidence>
<evidence type="ECO:0000313" key="6">
    <source>
        <dbReference type="EMBL" id="MFD2096695.1"/>
    </source>
</evidence>
<proteinExistence type="predicted"/>
<dbReference type="Pfam" id="PF00565">
    <property type="entry name" value="SNase"/>
    <property type="match status" value="1"/>
</dbReference>
<name>A0ABW4XNT0_9GAMM</name>
<dbReference type="InterPro" id="IPR035437">
    <property type="entry name" value="SNase_OB-fold_sf"/>
</dbReference>
<keyword evidence="2" id="KW-0255">Endonuclease</keyword>
<evidence type="ECO:0000256" key="1">
    <source>
        <dbReference type="ARBA" id="ARBA00022722"/>
    </source>
</evidence>
<dbReference type="RefSeq" id="WP_345338912.1">
    <property type="nucleotide sequence ID" value="NZ_BAABLI010000008.1"/>
</dbReference>
<evidence type="ECO:0000313" key="7">
    <source>
        <dbReference type="Proteomes" id="UP001597380"/>
    </source>
</evidence>
<evidence type="ECO:0000256" key="4">
    <source>
        <dbReference type="SAM" id="SignalP"/>
    </source>
</evidence>
<dbReference type="Proteomes" id="UP001597380">
    <property type="component" value="Unassembled WGS sequence"/>
</dbReference>
<sequence length="264" mass="30009">MLKFLFTCVASLLLFSPLVLAVPCIPVEYNDSGFVKTINDGDTFTLQDGRRIRLVGIDAPEVDHLQPEKSQPLAVPAKELLTQLLPAGTPVKMRLDLREKDKYGRTLAVVVNQSNINVSEVLIKAGLARPYWIPPNYFGWRCYQLHEREARAQRVGLWGLPVNQPRSAVSVLPEQRRQVDVVGKITKVEESAKTLWLVLDNRIYVGIAKEHLPLFEDLALRAQLMETVRITGKVYQAYDKLRMTLEHPWQLAFIEKTIPVRTDS</sequence>
<dbReference type="PANTHER" id="PTHR12302">
    <property type="entry name" value="EBNA2 BINDING PROTEIN P100"/>
    <property type="match status" value="1"/>
</dbReference>
<keyword evidence="4" id="KW-0732">Signal</keyword>
<feature type="signal peptide" evidence="4">
    <location>
        <begin position="1"/>
        <end position="21"/>
    </location>
</feature>
<evidence type="ECO:0000256" key="2">
    <source>
        <dbReference type="ARBA" id="ARBA00022759"/>
    </source>
</evidence>
<organism evidence="6 7">
    <name type="scientific">Corallincola platygyrae</name>
    <dbReference type="NCBI Taxonomy" id="1193278"/>
    <lineage>
        <taxon>Bacteria</taxon>
        <taxon>Pseudomonadati</taxon>
        <taxon>Pseudomonadota</taxon>
        <taxon>Gammaproteobacteria</taxon>
        <taxon>Alteromonadales</taxon>
        <taxon>Psychromonadaceae</taxon>
        <taxon>Corallincola</taxon>
    </lineage>
</organism>
<reference evidence="7" key="1">
    <citation type="journal article" date="2019" name="Int. J. Syst. Evol. Microbiol.">
        <title>The Global Catalogue of Microorganisms (GCM) 10K type strain sequencing project: providing services to taxonomists for standard genome sequencing and annotation.</title>
        <authorList>
            <consortium name="The Broad Institute Genomics Platform"/>
            <consortium name="The Broad Institute Genome Sequencing Center for Infectious Disease"/>
            <person name="Wu L."/>
            <person name="Ma J."/>
        </authorList>
    </citation>
    <scope>NUCLEOTIDE SEQUENCE [LARGE SCALE GENOMIC DNA]</scope>
    <source>
        <strain evidence="7">CGMCC 1.10992</strain>
    </source>
</reference>
<dbReference type="SUPFAM" id="SSF50199">
    <property type="entry name" value="Staphylococcal nuclease"/>
    <property type="match status" value="1"/>
</dbReference>
<evidence type="ECO:0000259" key="5">
    <source>
        <dbReference type="PROSITE" id="PS50830"/>
    </source>
</evidence>
<dbReference type="EMBL" id="JBHUHT010000012">
    <property type="protein sequence ID" value="MFD2096695.1"/>
    <property type="molecule type" value="Genomic_DNA"/>
</dbReference>
<gene>
    <name evidence="6" type="ORF">ACFSJ3_11925</name>
</gene>
<comment type="caution">
    <text evidence="6">The sequence shown here is derived from an EMBL/GenBank/DDBJ whole genome shotgun (WGS) entry which is preliminary data.</text>
</comment>
<keyword evidence="3" id="KW-0378">Hydrolase</keyword>